<dbReference type="InterPro" id="IPR036291">
    <property type="entry name" value="NAD(P)-bd_dom_sf"/>
</dbReference>
<evidence type="ECO:0000313" key="3">
    <source>
        <dbReference type="Proteomes" id="UP000029839"/>
    </source>
</evidence>
<proteinExistence type="predicted"/>
<dbReference type="RefSeq" id="WP_043602192.1">
    <property type="nucleotide sequence ID" value="NZ_AXCY01000002.1"/>
</dbReference>
<organism evidence="2 3">
    <name type="scientific">Cellulomonas carbonis T26</name>
    <dbReference type="NCBI Taxonomy" id="947969"/>
    <lineage>
        <taxon>Bacteria</taxon>
        <taxon>Bacillati</taxon>
        <taxon>Actinomycetota</taxon>
        <taxon>Actinomycetes</taxon>
        <taxon>Micrococcales</taxon>
        <taxon>Cellulomonadaceae</taxon>
        <taxon>Cellulomonas</taxon>
    </lineage>
</organism>
<dbReference type="PANTHER" id="PTHR47129">
    <property type="entry name" value="QUINONE OXIDOREDUCTASE 2"/>
    <property type="match status" value="1"/>
</dbReference>
<accession>A0A0A0BXB6</accession>
<evidence type="ECO:0000313" key="2">
    <source>
        <dbReference type="EMBL" id="KGM12610.1"/>
    </source>
</evidence>
<dbReference type="EMBL" id="AXCY01000002">
    <property type="protein sequence ID" value="KGM12610.1"/>
    <property type="molecule type" value="Genomic_DNA"/>
</dbReference>
<evidence type="ECO:0000259" key="1">
    <source>
        <dbReference type="Pfam" id="PF13460"/>
    </source>
</evidence>
<dbReference type="Pfam" id="PF13460">
    <property type="entry name" value="NAD_binding_10"/>
    <property type="match status" value="1"/>
</dbReference>
<dbReference type="Gene3D" id="3.40.50.720">
    <property type="entry name" value="NAD(P)-binding Rossmann-like Domain"/>
    <property type="match status" value="1"/>
</dbReference>
<dbReference type="AlphaFoldDB" id="A0A0A0BXB6"/>
<keyword evidence="3" id="KW-1185">Reference proteome</keyword>
<sequence>MIVVTGATGPFGRTVVESLIARGVAASDIRAGGRDPERLAALEDLGVDAVELDYDRPETVQAAVQGADQVLLVSGSEVGRRVPQHRAVLEAAAAAGVAHVAYTSVLHADTTTLAVAPDHRATEDAVRELGLTATLLRNGWYSENYLATLDQARATGEVVTAAGDGRVASAARADYAEAAAAVLADPALQGRTYELSGDVAWSFADLAATVGDVLGREVALRSVEPDEYRANLTAGGLDAGLVEFLVGMDVSIRDGELADTTGDLSRLLGRPTTPLTDALRDATSAG</sequence>
<dbReference type="PANTHER" id="PTHR47129:SF1">
    <property type="entry name" value="NMRA-LIKE DOMAIN-CONTAINING PROTEIN"/>
    <property type="match status" value="1"/>
</dbReference>
<dbReference type="Proteomes" id="UP000029839">
    <property type="component" value="Unassembled WGS sequence"/>
</dbReference>
<reference evidence="2 3" key="2">
    <citation type="journal article" date="2015" name="Stand. Genomic Sci.">
        <title>Draft genome sequence of Cellulomonas carbonis T26(T) and comparative analysis of six Cellulomonas genomes.</title>
        <authorList>
            <person name="Zhuang W."/>
            <person name="Zhang S."/>
            <person name="Xia X."/>
            <person name="Wang G."/>
        </authorList>
    </citation>
    <scope>NUCLEOTIDE SEQUENCE [LARGE SCALE GENOMIC DNA]</scope>
    <source>
        <strain evidence="2 3">T26</strain>
    </source>
</reference>
<dbReference type="InterPro" id="IPR052718">
    <property type="entry name" value="NmrA-type_oxidoreductase"/>
</dbReference>
<protein>
    <submittedName>
        <fullName evidence="2">Nucleoside-diphosphate sugar epimerase</fullName>
    </submittedName>
</protein>
<feature type="domain" description="NAD(P)-binding" evidence="1">
    <location>
        <begin position="6"/>
        <end position="186"/>
    </location>
</feature>
<reference evidence="2 3" key="1">
    <citation type="submission" date="2013-08" db="EMBL/GenBank/DDBJ databases">
        <title>Genome sequencing of Cellulomonas carbonis T26.</title>
        <authorList>
            <person name="Chen F."/>
            <person name="Li Y."/>
            <person name="Wang G."/>
        </authorList>
    </citation>
    <scope>NUCLEOTIDE SEQUENCE [LARGE SCALE GENOMIC DNA]</scope>
    <source>
        <strain evidence="2 3">T26</strain>
    </source>
</reference>
<gene>
    <name evidence="2" type="ORF">N868_06980</name>
</gene>
<name>A0A0A0BXB6_9CELL</name>
<dbReference type="InterPro" id="IPR016040">
    <property type="entry name" value="NAD(P)-bd_dom"/>
</dbReference>
<dbReference type="OrthoDB" id="5510591at2"/>
<comment type="caution">
    <text evidence="2">The sequence shown here is derived from an EMBL/GenBank/DDBJ whole genome shotgun (WGS) entry which is preliminary data.</text>
</comment>
<dbReference type="Gene3D" id="3.90.25.10">
    <property type="entry name" value="UDP-galactose 4-epimerase, domain 1"/>
    <property type="match status" value="1"/>
</dbReference>
<dbReference type="SUPFAM" id="SSF51735">
    <property type="entry name" value="NAD(P)-binding Rossmann-fold domains"/>
    <property type="match status" value="1"/>
</dbReference>